<comment type="caution">
    <text evidence="2">The sequence shown here is derived from an EMBL/GenBank/DDBJ whole genome shotgun (WGS) entry which is preliminary data.</text>
</comment>
<sequence>MLTNIFKNHFKQVANDLDPSIRQKLMEDPLSARELVTDPVQLANIVDGYRRGFYIIFLVMASLAAVAFVFTLIFMTHSTLKRDDDEKLRQEAKERLVAEKAGGGKENSG</sequence>
<reference evidence="2 3" key="1">
    <citation type="submission" date="2024-05" db="EMBL/GenBank/DDBJ databases">
        <title>A draft genome resource for the thread blight pathogen Marasmius tenuissimus strain MS-2.</title>
        <authorList>
            <person name="Yulfo-Soto G.E."/>
            <person name="Baruah I.K."/>
            <person name="Amoako-Attah I."/>
            <person name="Bukari Y."/>
            <person name="Meinhardt L.W."/>
            <person name="Bailey B.A."/>
            <person name="Cohen S.P."/>
        </authorList>
    </citation>
    <scope>NUCLEOTIDE SEQUENCE [LARGE SCALE GENOMIC DNA]</scope>
    <source>
        <strain evidence="2 3">MS-2</strain>
    </source>
</reference>
<keyword evidence="1" id="KW-0472">Membrane</keyword>
<feature type="transmembrane region" description="Helical" evidence="1">
    <location>
        <begin position="52"/>
        <end position="74"/>
    </location>
</feature>
<protein>
    <submittedName>
        <fullName evidence="2">Uncharacterized protein</fullName>
    </submittedName>
</protein>
<keyword evidence="1" id="KW-0812">Transmembrane</keyword>
<name>A0ABR3A872_9AGAR</name>
<keyword evidence="3" id="KW-1185">Reference proteome</keyword>
<evidence type="ECO:0000313" key="2">
    <source>
        <dbReference type="EMBL" id="KAL0069574.1"/>
    </source>
</evidence>
<evidence type="ECO:0000256" key="1">
    <source>
        <dbReference type="SAM" id="Phobius"/>
    </source>
</evidence>
<organism evidence="2 3">
    <name type="scientific">Marasmius tenuissimus</name>
    <dbReference type="NCBI Taxonomy" id="585030"/>
    <lineage>
        <taxon>Eukaryota</taxon>
        <taxon>Fungi</taxon>
        <taxon>Dikarya</taxon>
        <taxon>Basidiomycota</taxon>
        <taxon>Agaricomycotina</taxon>
        <taxon>Agaricomycetes</taxon>
        <taxon>Agaricomycetidae</taxon>
        <taxon>Agaricales</taxon>
        <taxon>Marasmiineae</taxon>
        <taxon>Marasmiaceae</taxon>
        <taxon>Marasmius</taxon>
    </lineage>
</organism>
<evidence type="ECO:0000313" key="3">
    <source>
        <dbReference type="Proteomes" id="UP001437256"/>
    </source>
</evidence>
<proteinExistence type="predicted"/>
<keyword evidence="1" id="KW-1133">Transmembrane helix</keyword>
<accession>A0ABR3A872</accession>
<dbReference type="EMBL" id="JBBXMP010000011">
    <property type="protein sequence ID" value="KAL0069574.1"/>
    <property type="molecule type" value="Genomic_DNA"/>
</dbReference>
<dbReference type="Proteomes" id="UP001437256">
    <property type="component" value="Unassembled WGS sequence"/>
</dbReference>
<gene>
    <name evidence="2" type="ORF">AAF712_003232</name>
</gene>